<evidence type="ECO:0000256" key="4">
    <source>
        <dbReference type="ARBA" id="ARBA00022598"/>
    </source>
</evidence>
<dbReference type="SUPFAM" id="SSF47323">
    <property type="entry name" value="Anticodon-binding domain of a subclass of class I aminoacyl-tRNA synthetases"/>
    <property type="match status" value="1"/>
</dbReference>
<dbReference type="Gene3D" id="1.10.730.10">
    <property type="entry name" value="Isoleucyl-tRNA Synthetase, Domain 1"/>
    <property type="match status" value="1"/>
</dbReference>
<feature type="short sequence motif" description="'KMSKS' region" evidence="10">
    <location>
        <begin position="589"/>
        <end position="593"/>
    </location>
</feature>
<comment type="domain">
    <text evidence="10">ValRS has two distinct active sites: one for aminoacylation and one for editing. The misactivated threonine is translocated from the active site to the editing site.</text>
</comment>
<dbReference type="Pfam" id="PF00133">
    <property type="entry name" value="tRNA-synt_1"/>
    <property type="match status" value="1"/>
</dbReference>
<keyword evidence="4 10" id="KW-0436">Ligase</keyword>
<comment type="similarity">
    <text evidence="10">Belongs to the class-I aminoacyl-tRNA synthetase family. ValS type 1 subfamily.</text>
</comment>
<evidence type="ECO:0000256" key="5">
    <source>
        <dbReference type="ARBA" id="ARBA00022741"/>
    </source>
</evidence>
<feature type="binding site" evidence="10">
    <location>
        <position position="592"/>
    </location>
    <ligand>
        <name>ATP</name>
        <dbReference type="ChEBI" id="CHEBI:30616"/>
    </ligand>
</feature>
<dbReference type="PRINTS" id="PR00986">
    <property type="entry name" value="TRNASYNTHVAL"/>
</dbReference>
<organism evidence="14 15">
    <name type="scientific">Candidatus Falkowbacteria bacterium RBG_13_39_14</name>
    <dbReference type="NCBI Taxonomy" id="1797985"/>
    <lineage>
        <taxon>Bacteria</taxon>
        <taxon>Candidatus Falkowiibacteriota</taxon>
    </lineage>
</organism>
<comment type="catalytic activity">
    <reaction evidence="9 10">
        <text>tRNA(Val) + L-valine + ATP = L-valyl-tRNA(Val) + AMP + diphosphate</text>
        <dbReference type="Rhea" id="RHEA:10704"/>
        <dbReference type="Rhea" id="RHEA-COMP:9672"/>
        <dbReference type="Rhea" id="RHEA-COMP:9708"/>
        <dbReference type="ChEBI" id="CHEBI:30616"/>
        <dbReference type="ChEBI" id="CHEBI:33019"/>
        <dbReference type="ChEBI" id="CHEBI:57762"/>
        <dbReference type="ChEBI" id="CHEBI:78442"/>
        <dbReference type="ChEBI" id="CHEBI:78537"/>
        <dbReference type="ChEBI" id="CHEBI:456215"/>
        <dbReference type="EC" id="6.1.1.9"/>
    </reaction>
</comment>
<feature type="domain" description="Aminoacyl-tRNA synthetase class Ia" evidence="11">
    <location>
        <begin position="22"/>
        <end position="628"/>
    </location>
</feature>
<dbReference type="NCBIfam" id="TIGR00422">
    <property type="entry name" value="valS"/>
    <property type="match status" value="1"/>
</dbReference>
<comment type="function">
    <text evidence="10">Catalyzes the attachment of valine to tRNA(Val). As ValRS can inadvertently accommodate and process structurally similar amino acids such as threonine, to avoid such errors, it has a 'posttransfer' editing activity that hydrolyzes mischarged Thr-tRNA(Val) in a tRNA-dependent manner.</text>
</comment>
<dbReference type="InterPro" id="IPR019499">
    <property type="entry name" value="Val-tRNA_synth_tRNA-bd"/>
</dbReference>
<evidence type="ECO:0000313" key="15">
    <source>
        <dbReference type="Proteomes" id="UP000178323"/>
    </source>
</evidence>
<comment type="caution">
    <text evidence="10">Lacks conserved residue(s) required for the propagation of feature annotation.</text>
</comment>
<accession>A0A1F5S501</accession>
<evidence type="ECO:0000256" key="6">
    <source>
        <dbReference type="ARBA" id="ARBA00022840"/>
    </source>
</evidence>
<dbReference type="InterPro" id="IPR010978">
    <property type="entry name" value="tRNA-bd_arm"/>
</dbReference>
<dbReference type="InterPro" id="IPR002300">
    <property type="entry name" value="aa-tRNA-synth_Ia"/>
</dbReference>
<dbReference type="AlphaFoldDB" id="A0A1F5S501"/>
<gene>
    <name evidence="10" type="primary">valS</name>
    <name evidence="14" type="ORF">A2Y83_05315</name>
</gene>
<dbReference type="InterPro" id="IPR014729">
    <property type="entry name" value="Rossmann-like_a/b/a_fold"/>
</dbReference>
<dbReference type="InterPro" id="IPR013155">
    <property type="entry name" value="M/V/L/I-tRNA-synth_anticd-bd"/>
</dbReference>
<dbReference type="GO" id="GO:0005524">
    <property type="term" value="F:ATP binding"/>
    <property type="evidence" value="ECO:0007669"/>
    <property type="project" value="UniProtKB-UniRule"/>
</dbReference>
<protein>
    <recommendedName>
        <fullName evidence="10">Valine--tRNA ligase</fullName>
        <ecNumber evidence="10">6.1.1.9</ecNumber>
    </recommendedName>
    <alternativeName>
        <fullName evidence="10">Valyl-tRNA synthetase</fullName>
        <shortName evidence="10">ValRS</shortName>
    </alternativeName>
</protein>
<dbReference type="GO" id="GO:0002161">
    <property type="term" value="F:aminoacyl-tRNA deacylase activity"/>
    <property type="evidence" value="ECO:0007669"/>
    <property type="project" value="InterPro"/>
</dbReference>
<evidence type="ECO:0000259" key="12">
    <source>
        <dbReference type="Pfam" id="PF08264"/>
    </source>
</evidence>
<dbReference type="InterPro" id="IPR009008">
    <property type="entry name" value="Val/Leu/Ile-tRNA-synth_edit"/>
</dbReference>
<keyword evidence="10" id="KW-0175">Coiled coil</keyword>
<sequence length="969" mass="111516">MKELPNLPAQAGAYNPQEVEDKIYEKWEESGCFKPEALNNKFPHTSLCKRGESNDTYSIVMPPPNVTGILHMGSAMMLAIEDLMVRYHRMKGDKTLWIPGTDHAAIATQTRVEKDLKKKGLTRHSLGREKFLEKVEEFVDNQRNIIKSQMRKMGSSCDWTREAYTMDETRSKAVRMVFKMMYDDGLIYRGERVVNWCPRCASTLADDEVEYKAQKTKLYTFRYAKDFPFAVATTRPETKLGDTAVAVNPKDDRYKEYIGKTFEVDFCGLPAQAGIPLKLKIIGNRNVDMEFGTGALGVTPAHSMVDWQMAEENGLKIAKVINEDGKIRDGFKEFSGKTVLEAREMTVEKLREAGLLEKEEDIGNNLSLCYRCYTPVEPLSSLQWFIDVNKKISKYGKSIKELSVEAVRTGVFGRDKIKIVPERFEKNYFHWMDNLRDWCVSRQIWYGHRVPVWYKVNKTTKQDLPAQAGNNKTKIKEEDIKEIYVGVEEPEGEGWAQDEDTLDTWFSSGMWTFSTMAHSPEQIRLEDGKLIIDSEDFKMYHPTSVLETMYDILFFWVARMIIMTTYAIGDIPFQDVYMHGCVRDKFGDKMSKSKPETCIDPLEVSPKYGMDAVRLSLIIGSTPGNDTKVYEEKIAGFRNFTNKLWNISRYVLGAMDRGGDGEGNSECCRDGASPRLKENGLTLADRWILGKLESVVKSVTDDVENYRFSQAGETLREFTWNDFADWYLEASKFEKAPRSPRPAELRDKGDCGGAVSRKDEILMFVLKNLLKLWHPFMPFVTEKIWEEMGNDKMLIVEEWPTQENNKTKKQQNKEMEDDFELIKNIITSIRNARAQYNIKPSEKVKVVIYAGDKKELVESQSALVKKLRTGVDELEIAQKGEKQKNAIYIAINGVEIYLIVPDLDFSAEIERLEKEIEGQEKRIAGQKKKMENKDFIERAPKKVVDGEKEKLALWEDALRKMREQLEHLK</sequence>
<keyword evidence="8 10" id="KW-0030">Aminoacyl-tRNA synthetase</keyword>
<evidence type="ECO:0000256" key="9">
    <source>
        <dbReference type="ARBA" id="ARBA00047552"/>
    </source>
</evidence>
<evidence type="ECO:0000313" key="14">
    <source>
        <dbReference type="EMBL" id="OGF21774.1"/>
    </source>
</evidence>
<dbReference type="InterPro" id="IPR033705">
    <property type="entry name" value="Anticodon_Ia_Val"/>
</dbReference>
<dbReference type="InterPro" id="IPR009080">
    <property type="entry name" value="tRNAsynth_Ia_anticodon-bd"/>
</dbReference>
<dbReference type="STRING" id="1797985.A2Y83_05315"/>
<dbReference type="InterPro" id="IPR037118">
    <property type="entry name" value="Val-tRNA_synth_C_sf"/>
</dbReference>
<dbReference type="NCBIfam" id="NF004349">
    <property type="entry name" value="PRK05729.1"/>
    <property type="match status" value="1"/>
</dbReference>
<dbReference type="Pfam" id="PF10458">
    <property type="entry name" value="Val_tRNA-synt_C"/>
    <property type="match status" value="1"/>
</dbReference>
<evidence type="ECO:0000259" key="11">
    <source>
        <dbReference type="Pfam" id="PF00133"/>
    </source>
</evidence>
<dbReference type="Proteomes" id="UP000178323">
    <property type="component" value="Unassembled WGS sequence"/>
</dbReference>
<keyword evidence="5 10" id="KW-0547">Nucleotide-binding</keyword>
<dbReference type="Gene3D" id="1.10.287.380">
    <property type="entry name" value="Valyl-tRNA synthetase, C-terminal domain"/>
    <property type="match status" value="1"/>
</dbReference>
<feature type="coiled-coil region" evidence="10">
    <location>
        <begin position="902"/>
        <end position="964"/>
    </location>
</feature>
<evidence type="ECO:0000256" key="1">
    <source>
        <dbReference type="ARBA" id="ARBA00004496"/>
    </source>
</evidence>
<comment type="domain">
    <text evidence="10">The C-terminal coiled-coil domain is crucial for aminoacylation activity.</text>
</comment>
<feature type="domain" description="Methionyl/Valyl/Leucyl/Isoleucyl-tRNA synthetase anticodon-binding" evidence="12">
    <location>
        <begin position="685"/>
        <end position="848"/>
    </location>
</feature>
<dbReference type="GO" id="GO:0004832">
    <property type="term" value="F:valine-tRNA ligase activity"/>
    <property type="evidence" value="ECO:0007669"/>
    <property type="project" value="UniProtKB-UniRule"/>
</dbReference>
<dbReference type="InterPro" id="IPR002303">
    <property type="entry name" value="Valyl-tRNA_ligase"/>
</dbReference>
<dbReference type="GO" id="GO:0005829">
    <property type="term" value="C:cytosol"/>
    <property type="evidence" value="ECO:0007669"/>
    <property type="project" value="TreeGrafter"/>
</dbReference>
<evidence type="ECO:0000256" key="3">
    <source>
        <dbReference type="ARBA" id="ARBA00022490"/>
    </source>
</evidence>
<dbReference type="PANTHER" id="PTHR11946">
    <property type="entry name" value="VALYL-TRNA SYNTHETASES"/>
    <property type="match status" value="1"/>
</dbReference>
<dbReference type="CDD" id="cd07962">
    <property type="entry name" value="Anticodon_Ia_Val"/>
    <property type="match status" value="1"/>
</dbReference>
<evidence type="ECO:0000259" key="13">
    <source>
        <dbReference type="Pfam" id="PF10458"/>
    </source>
</evidence>
<dbReference type="Pfam" id="PF08264">
    <property type="entry name" value="Anticodon_1"/>
    <property type="match status" value="1"/>
</dbReference>
<name>A0A1F5S501_9BACT</name>
<evidence type="ECO:0000256" key="7">
    <source>
        <dbReference type="ARBA" id="ARBA00022917"/>
    </source>
</evidence>
<dbReference type="Gene3D" id="3.40.50.620">
    <property type="entry name" value="HUPs"/>
    <property type="match status" value="2"/>
</dbReference>
<dbReference type="PANTHER" id="PTHR11946:SF93">
    <property type="entry name" value="VALINE--TRNA LIGASE, CHLOROPLASTIC_MITOCHONDRIAL 2"/>
    <property type="match status" value="1"/>
</dbReference>
<feature type="domain" description="Valyl-tRNA synthetase tRNA-binding arm" evidence="13">
    <location>
        <begin position="904"/>
        <end position="969"/>
    </location>
</feature>
<proteinExistence type="inferred from homology"/>
<evidence type="ECO:0000256" key="8">
    <source>
        <dbReference type="ARBA" id="ARBA00023146"/>
    </source>
</evidence>
<dbReference type="SUPFAM" id="SSF50677">
    <property type="entry name" value="ValRS/IleRS/LeuRS editing domain"/>
    <property type="match status" value="1"/>
</dbReference>
<dbReference type="SUPFAM" id="SSF46589">
    <property type="entry name" value="tRNA-binding arm"/>
    <property type="match status" value="1"/>
</dbReference>
<dbReference type="SUPFAM" id="SSF52374">
    <property type="entry name" value="Nucleotidylyl transferase"/>
    <property type="match status" value="1"/>
</dbReference>
<dbReference type="GO" id="GO:0006438">
    <property type="term" value="P:valyl-tRNA aminoacylation"/>
    <property type="evidence" value="ECO:0007669"/>
    <property type="project" value="UniProtKB-UniRule"/>
</dbReference>
<dbReference type="EMBL" id="MFFS01000052">
    <property type="protein sequence ID" value="OGF21774.1"/>
    <property type="molecule type" value="Genomic_DNA"/>
</dbReference>
<evidence type="ECO:0000256" key="2">
    <source>
        <dbReference type="ARBA" id="ARBA00011245"/>
    </source>
</evidence>
<comment type="subunit">
    <text evidence="2 10">Monomer.</text>
</comment>
<comment type="caution">
    <text evidence="14">The sequence shown here is derived from an EMBL/GenBank/DDBJ whole genome shotgun (WGS) entry which is preliminary data.</text>
</comment>
<dbReference type="HAMAP" id="MF_02004">
    <property type="entry name" value="Val_tRNA_synth_type1"/>
    <property type="match status" value="1"/>
</dbReference>
<evidence type="ECO:0000256" key="10">
    <source>
        <dbReference type="HAMAP-Rule" id="MF_02004"/>
    </source>
</evidence>
<comment type="subcellular location">
    <subcellularLocation>
        <location evidence="1 10">Cytoplasm</location>
    </subcellularLocation>
</comment>
<dbReference type="EC" id="6.1.1.9" evidence="10"/>
<keyword evidence="3 10" id="KW-0963">Cytoplasm</keyword>
<reference evidence="14 15" key="1">
    <citation type="journal article" date="2016" name="Nat. Commun.">
        <title>Thousands of microbial genomes shed light on interconnected biogeochemical processes in an aquifer system.</title>
        <authorList>
            <person name="Anantharaman K."/>
            <person name="Brown C.T."/>
            <person name="Hug L.A."/>
            <person name="Sharon I."/>
            <person name="Castelle C.J."/>
            <person name="Probst A.J."/>
            <person name="Thomas B.C."/>
            <person name="Singh A."/>
            <person name="Wilkins M.J."/>
            <person name="Karaoz U."/>
            <person name="Brodie E.L."/>
            <person name="Williams K.H."/>
            <person name="Hubbard S.S."/>
            <person name="Banfield J.F."/>
        </authorList>
    </citation>
    <scope>NUCLEOTIDE SEQUENCE [LARGE SCALE GENOMIC DNA]</scope>
</reference>
<keyword evidence="7 10" id="KW-0648">Protein biosynthesis</keyword>
<dbReference type="FunFam" id="3.40.50.620:FF:000032">
    <property type="entry name" value="Valine--tRNA ligase"/>
    <property type="match status" value="1"/>
</dbReference>
<dbReference type="CDD" id="cd00817">
    <property type="entry name" value="ValRS_core"/>
    <property type="match status" value="1"/>
</dbReference>
<keyword evidence="6 10" id="KW-0067">ATP-binding</keyword>